<comment type="caution">
    <text evidence="11">The sequence shown here is derived from an EMBL/GenBank/DDBJ whole genome shotgun (WGS) entry which is preliminary data.</text>
</comment>
<feature type="region of interest" description="Disordered" evidence="9">
    <location>
        <begin position="360"/>
        <end position="400"/>
    </location>
</feature>
<feature type="region of interest" description="Disordered" evidence="9">
    <location>
        <begin position="533"/>
        <end position="726"/>
    </location>
</feature>
<evidence type="ECO:0000259" key="10">
    <source>
        <dbReference type="SMART" id="SM00382"/>
    </source>
</evidence>
<dbReference type="GO" id="GO:0046872">
    <property type="term" value="F:metal ion binding"/>
    <property type="evidence" value="ECO:0007669"/>
    <property type="project" value="UniProtKB-KW"/>
</dbReference>
<keyword evidence="8 11" id="KW-0808">Transferase</keyword>
<dbReference type="GO" id="GO:0003887">
    <property type="term" value="F:DNA-directed DNA polymerase activity"/>
    <property type="evidence" value="ECO:0007669"/>
    <property type="project" value="UniProtKB-KW"/>
</dbReference>
<evidence type="ECO:0000313" key="11">
    <source>
        <dbReference type="EMBL" id="EEV16411.1"/>
    </source>
</evidence>
<dbReference type="FunFam" id="3.40.50.300:FF:000014">
    <property type="entry name" value="DNA polymerase III subunit gamma/tau"/>
    <property type="match status" value="1"/>
</dbReference>
<gene>
    <name evidence="8 11" type="primary">dnaX</name>
    <name evidence="11" type="ORF">CAMGR0001_2786</name>
</gene>
<protein>
    <recommendedName>
        <fullName evidence="8">DNA polymerase III subunit gamma/tau</fullName>
        <ecNumber evidence="8">2.7.7.7</ecNumber>
    </recommendedName>
</protein>
<dbReference type="RefSeq" id="WP_005873083.1">
    <property type="nucleotide sequence ID" value="NZ_ACYG01000031.1"/>
</dbReference>
<dbReference type="InterPro" id="IPR050238">
    <property type="entry name" value="DNA_Rep/Repair_Clamp_Loader"/>
</dbReference>
<dbReference type="PANTHER" id="PTHR11669">
    <property type="entry name" value="REPLICATION FACTOR C / DNA POLYMERASE III GAMMA-TAU SUBUNIT"/>
    <property type="match status" value="1"/>
</dbReference>
<comment type="function">
    <text evidence="8">DNA polymerase III is a complex, multichain enzyme responsible for most of the replicative synthesis in bacteria. This DNA polymerase also exhibits 3' to 5' exonuclease activity.</text>
</comment>
<dbReference type="EMBL" id="ACYG01000031">
    <property type="protein sequence ID" value="EEV16411.1"/>
    <property type="molecule type" value="Genomic_DNA"/>
</dbReference>
<dbReference type="NCBIfam" id="TIGR02397">
    <property type="entry name" value="dnaX_nterm"/>
    <property type="match status" value="1"/>
</dbReference>
<evidence type="ECO:0000256" key="4">
    <source>
        <dbReference type="ARBA" id="ARBA00022833"/>
    </source>
</evidence>
<evidence type="ECO:0000256" key="3">
    <source>
        <dbReference type="ARBA" id="ARBA00022741"/>
    </source>
</evidence>
<evidence type="ECO:0000256" key="6">
    <source>
        <dbReference type="ARBA" id="ARBA00022932"/>
    </source>
</evidence>
<evidence type="ECO:0000256" key="5">
    <source>
        <dbReference type="ARBA" id="ARBA00022840"/>
    </source>
</evidence>
<feature type="compositionally biased region" description="Low complexity" evidence="9">
    <location>
        <begin position="444"/>
        <end position="454"/>
    </location>
</feature>
<keyword evidence="5 8" id="KW-0067">ATP-binding</keyword>
<keyword evidence="3 8" id="KW-0547">Nucleotide-binding</keyword>
<feature type="compositionally biased region" description="Polar residues" evidence="9">
    <location>
        <begin position="553"/>
        <end position="615"/>
    </location>
</feature>
<keyword evidence="6 8" id="KW-0239">DNA-directed DNA polymerase</keyword>
<feature type="compositionally biased region" description="Polar residues" evidence="9">
    <location>
        <begin position="361"/>
        <end position="389"/>
    </location>
</feature>
<evidence type="ECO:0000256" key="8">
    <source>
        <dbReference type="RuleBase" id="RU364063"/>
    </source>
</evidence>
<keyword evidence="12" id="KW-1185">Reference proteome</keyword>
<dbReference type="SMART" id="SM00382">
    <property type="entry name" value="AAA"/>
    <property type="match status" value="1"/>
</dbReference>
<comment type="subunit">
    <text evidence="8">DNA polymerase III contains a core (composed of alpha, epsilon and theta chains) that associates with a tau subunit. This core dimerizes to form the POLIII' complex. PolIII' associates with the gamma complex (composed of gamma, delta, delta', psi and chi chains) and with the beta chain to form the complete DNA polymerase III complex.</text>
</comment>
<keyword evidence="8" id="KW-0235">DNA replication</keyword>
<feature type="region of interest" description="Disordered" evidence="9">
    <location>
        <begin position="414"/>
        <end position="457"/>
    </location>
</feature>
<reference evidence="11 12" key="1">
    <citation type="submission" date="2009-07" db="EMBL/GenBank/DDBJ databases">
        <authorList>
            <person name="Madupu R."/>
            <person name="Sebastian Y."/>
            <person name="Durkin A.S."/>
            <person name="Torralba M."/>
            <person name="Methe B."/>
            <person name="Sutton G.G."/>
            <person name="Strausberg R.L."/>
            <person name="Nelson K.E."/>
        </authorList>
    </citation>
    <scope>NUCLEOTIDE SEQUENCE [LARGE SCALE GENOMIC DNA]</scope>
    <source>
        <strain evidence="11 12">RM3268</strain>
    </source>
</reference>
<proteinExistence type="inferred from homology"/>
<dbReference type="NCBIfam" id="NF006280">
    <property type="entry name" value="PRK08451.1"/>
    <property type="match status" value="1"/>
</dbReference>
<dbReference type="Gene3D" id="3.40.50.300">
    <property type="entry name" value="P-loop containing nucleotide triphosphate hydrolases"/>
    <property type="match status" value="1"/>
</dbReference>
<accession>C8PKZ6</accession>
<dbReference type="STRING" id="824.CGRAC_1662"/>
<name>C8PKZ6_9BACT</name>
<feature type="compositionally biased region" description="Polar residues" evidence="9">
    <location>
        <begin position="652"/>
        <end position="665"/>
    </location>
</feature>
<dbReference type="eggNOG" id="COG2812">
    <property type="taxonomic scope" value="Bacteria"/>
</dbReference>
<comment type="catalytic activity">
    <reaction evidence="7 8">
        <text>DNA(n) + a 2'-deoxyribonucleoside 5'-triphosphate = DNA(n+1) + diphosphate</text>
        <dbReference type="Rhea" id="RHEA:22508"/>
        <dbReference type="Rhea" id="RHEA-COMP:17339"/>
        <dbReference type="Rhea" id="RHEA-COMP:17340"/>
        <dbReference type="ChEBI" id="CHEBI:33019"/>
        <dbReference type="ChEBI" id="CHEBI:61560"/>
        <dbReference type="ChEBI" id="CHEBI:173112"/>
        <dbReference type="EC" id="2.7.7.7"/>
    </reaction>
</comment>
<dbReference type="PANTHER" id="PTHR11669:SF0">
    <property type="entry name" value="PROTEIN STICHEL-LIKE 2"/>
    <property type="match status" value="1"/>
</dbReference>
<comment type="similarity">
    <text evidence="1 8">Belongs to the DnaX/STICHEL family.</text>
</comment>
<dbReference type="CDD" id="cd00009">
    <property type="entry name" value="AAA"/>
    <property type="match status" value="1"/>
</dbReference>
<dbReference type="GO" id="GO:0009360">
    <property type="term" value="C:DNA polymerase III complex"/>
    <property type="evidence" value="ECO:0007669"/>
    <property type="project" value="InterPro"/>
</dbReference>
<dbReference type="GO" id="GO:0005524">
    <property type="term" value="F:ATP binding"/>
    <property type="evidence" value="ECO:0007669"/>
    <property type="project" value="UniProtKB-KW"/>
</dbReference>
<dbReference type="InterPro" id="IPR003593">
    <property type="entry name" value="AAA+_ATPase"/>
</dbReference>
<feature type="compositionally biased region" description="Polar residues" evidence="9">
    <location>
        <begin position="623"/>
        <end position="642"/>
    </location>
</feature>
<sequence length="763" mass="82517">MQALALKYRPKSFEQLIGQDAVAKSLAHALDSGRLSHAYLFSGLRGSGKTSTARIFAKALLCDKGPTGKPCEVCDNCVMANEGRHIDIIEMDAASHRKIDDIRELIEQTKYHPASARFKIFIIDEVHMLTKEASNALLKTLEEPPAYVKFILATTDPLKLPVTVLSRTQHFRFKPIAKSAVVAHLAQILKTENIAYEDGALEILARSGSGSLRDTLTLLDQAIIFSREGITQRAIADMLGLLDPAKIGEILDIVLRQDRAGAIEIIKEVENYNAETIIDEMIANLKDKFLRRDAKFSLLMYERFFRILAGAKSMLAISPDNTYAISMMIFMMMEAVNLREIDELIEVGRSLDQGEDYASASAPNLNAQSSAPNFRSNSNQSAAFTSNNEPGGAAFASSDRGSAISGVPSFTASAKRPVNTAQNSGAGGAAKQSHDANGEIKPGAAAQAQNSSSSVKTGAQNEIYENFLAKIYDRDYDMGEKFSKCVEFLKFERGTLYLLSRAQGQDREYLRKGSRAINSVLKSLFGEGAKIKIEQSAPQNGDVPAQSERDQNSARGATATQSKNSTQDAASESGVDTTRPANSASQSPVNSAAQNFTESPTSSSVQENHAATQAGKQYHKNLTGEQESEQSCAPQINSTANEAQAAKLQTDAARNSEQQNLKNSATQNSAQRNSTTNSNSQNSASNSKLQNSEISVGDDDGEKDDLLRSTDPQNYAAKPRDTSKSVRAAKAGLAELANGAQDGKEILISEINRLFGEPTKITE</sequence>
<keyword evidence="8 11" id="KW-0548">Nucleotidyltransferase</keyword>
<dbReference type="Proteomes" id="UP000005709">
    <property type="component" value="Unassembled WGS sequence"/>
</dbReference>
<dbReference type="OrthoDB" id="9810148at2"/>
<keyword evidence="2" id="KW-0479">Metal-binding</keyword>
<dbReference type="Gene3D" id="1.10.8.60">
    <property type="match status" value="1"/>
</dbReference>
<evidence type="ECO:0000256" key="1">
    <source>
        <dbReference type="ARBA" id="ARBA00006360"/>
    </source>
</evidence>
<dbReference type="AlphaFoldDB" id="C8PKZ6"/>
<feature type="compositionally biased region" description="Low complexity" evidence="9">
    <location>
        <begin position="666"/>
        <end position="692"/>
    </location>
</feature>
<feature type="domain" description="AAA+ ATPase" evidence="10">
    <location>
        <begin position="35"/>
        <end position="177"/>
    </location>
</feature>
<evidence type="ECO:0000313" key="12">
    <source>
        <dbReference type="Proteomes" id="UP000005709"/>
    </source>
</evidence>
<dbReference type="GO" id="GO:0006261">
    <property type="term" value="P:DNA-templated DNA replication"/>
    <property type="evidence" value="ECO:0007669"/>
    <property type="project" value="TreeGrafter"/>
</dbReference>
<dbReference type="Pfam" id="PF22608">
    <property type="entry name" value="DNAX_ATPase_lid"/>
    <property type="match status" value="1"/>
</dbReference>
<dbReference type="InterPro" id="IPR045085">
    <property type="entry name" value="HLD_clamp_pol_III_gamma_tau"/>
</dbReference>
<evidence type="ECO:0000256" key="2">
    <source>
        <dbReference type="ARBA" id="ARBA00022723"/>
    </source>
</evidence>
<dbReference type="InterPro" id="IPR012763">
    <property type="entry name" value="DNA_pol_III_sug/sutau_N"/>
</dbReference>
<dbReference type="InterPro" id="IPR027417">
    <property type="entry name" value="P-loop_NTPase"/>
</dbReference>
<dbReference type="SUPFAM" id="SSF52540">
    <property type="entry name" value="P-loop containing nucleoside triphosphate hydrolases"/>
    <property type="match status" value="1"/>
</dbReference>
<dbReference type="Pfam" id="PF13177">
    <property type="entry name" value="DNA_pol3_delta2"/>
    <property type="match status" value="1"/>
</dbReference>
<dbReference type="CDD" id="cd18137">
    <property type="entry name" value="HLD_clamp_pol_III_gamma_tau"/>
    <property type="match status" value="1"/>
</dbReference>
<evidence type="ECO:0000256" key="7">
    <source>
        <dbReference type="ARBA" id="ARBA00049244"/>
    </source>
</evidence>
<keyword evidence="4" id="KW-0862">Zinc</keyword>
<evidence type="ECO:0000256" key="9">
    <source>
        <dbReference type="SAM" id="MobiDB-lite"/>
    </source>
</evidence>
<dbReference type="FunFam" id="1.10.8.60:FF:000013">
    <property type="entry name" value="DNA polymerase III subunit gamma/tau"/>
    <property type="match status" value="1"/>
</dbReference>
<organism evidence="11 12">
    <name type="scientific">Campylobacter gracilis RM3268</name>
    <dbReference type="NCBI Taxonomy" id="553220"/>
    <lineage>
        <taxon>Bacteria</taxon>
        <taxon>Pseudomonadati</taxon>
        <taxon>Campylobacterota</taxon>
        <taxon>Epsilonproteobacteria</taxon>
        <taxon>Campylobacterales</taxon>
        <taxon>Campylobacteraceae</taxon>
        <taxon>Campylobacter</taxon>
    </lineage>
</organism>
<dbReference type="EC" id="2.7.7.7" evidence="8"/>